<dbReference type="InterPro" id="IPR011334">
    <property type="entry name" value="UDP-acyl_GlcNac_deAcase_C"/>
</dbReference>
<evidence type="ECO:0000256" key="3">
    <source>
        <dbReference type="ARBA" id="ARBA00005002"/>
    </source>
</evidence>
<evidence type="ECO:0000256" key="6">
    <source>
        <dbReference type="ARBA" id="ARBA00022556"/>
    </source>
</evidence>
<comment type="pathway">
    <text evidence="3">Glycolipid biosynthesis; lipid IV(A) biosynthesis; lipid IV(A) from (3R)-3-hydroxytetradecanoyl-[acyl-carrier-protein] and UDP-N-acetyl-alpha-D-glucosamine: step 2/6.</text>
</comment>
<keyword evidence="5" id="KW-0444">Lipid biosynthesis</keyword>
<dbReference type="EC" id="3.5.1.108" evidence="4"/>
<reference evidence="12 13" key="1">
    <citation type="submission" date="2021-12" db="EMBL/GenBank/DDBJ databases">
        <title>Discovery of the Pendulisporaceae a myxobacterial family with distinct sporulation behavior and unique specialized metabolism.</title>
        <authorList>
            <person name="Garcia R."/>
            <person name="Popoff A."/>
            <person name="Bader C.D."/>
            <person name="Loehr J."/>
            <person name="Walesch S."/>
            <person name="Walt C."/>
            <person name="Boldt J."/>
            <person name="Bunk B."/>
            <person name="Haeckl F.J.F.P.J."/>
            <person name="Gunesch A.P."/>
            <person name="Birkelbach J."/>
            <person name="Nuebel U."/>
            <person name="Pietschmann T."/>
            <person name="Bach T."/>
            <person name="Mueller R."/>
        </authorList>
    </citation>
    <scope>NUCLEOTIDE SEQUENCE [LARGE SCALE GENOMIC DNA]</scope>
    <source>
        <strain evidence="12 13">MSr12523</strain>
    </source>
</reference>
<dbReference type="PANTHER" id="PTHR33694">
    <property type="entry name" value="UDP-3-O-ACYL-N-ACETYLGLUCOSAMINE DEACETYLASE 1, MITOCHONDRIAL-RELATED"/>
    <property type="match status" value="1"/>
</dbReference>
<organism evidence="12 13">
    <name type="scientific">Pendulispora brunnea</name>
    <dbReference type="NCBI Taxonomy" id="2905690"/>
    <lineage>
        <taxon>Bacteria</taxon>
        <taxon>Pseudomonadati</taxon>
        <taxon>Myxococcota</taxon>
        <taxon>Myxococcia</taxon>
        <taxon>Myxococcales</taxon>
        <taxon>Sorangiineae</taxon>
        <taxon>Pendulisporaceae</taxon>
        <taxon>Pendulispora</taxon>
    </lineage>
</organism>
<keyword evidence="7" id="KW-0479">Metal-binding</keyword>
<evidence type="ECO:0000256" key="8">
    <source>
        <dbReference type="ARBA" id="ARBA00022801"/>
    </source>
</evidence>
<keyword evidence="8" id="KW-0378">Hydrolase</keyword>
<evidence type="ECO:0000256" key="5">
    <source>
        <dbReference type="ARBA" id="ARBA00022516"/>
    </source>
</evidence>
<comment type="function">
    <text evidence="2">Catalyzes the hydrolysis of UDP-3-O-myristoyl-N-acetylglucosamine to form UDP-3-O-myristoylglucosamine and acetate, the committed step in lipid A biosynthesis.</text>
</comment>
<dbReference type="Gene3D" id="3.30.1700.10">
    <property type="entry name" value="lpxc deacetylase, domain 2"/>
    <property type="match status" value="1"/>
</dbReference>
<evidence type="ECO:0000256" key="2">
    <source>
        <dbReference type="ARBA" id="ARBA00002923"/>
    </source>
</evidence>
<dbReference type="RefSeq" id="WP_394847215.1">
    <property type="nucleotide sequence ID" value="NZ_CP089982.1"/>
</dbReference>
<dbReference type="Pfam" id="PF03331">
    <property type="entry name" value="LpxC"/>
    <property type="match status" value="1"/>
</dbReference>
<comment type="cofactor">
    <cofactor evidence="1">
        <name>Zn(2+)</name>
        <dbReference type="ChEBI" id="CHEBI:29105"/>
    </cofactor>
</comment>
<dbReference type="InterPro" id="IPR020568">
    <property type="entry name" value="Ribosomal_Su5_D2-typ_SF"/>
</dbReference>
<evidence type="ECO:0000256" key="11">
    <source>
        <dbReference type="ARBA" id="ARBA00024535"/>
    </source>
</evidence>
<evidence type="ECO:0000256" key="10">
    <source>
        <dbReference type="ARBA" id="ARBA00023098"/>
    </source>
</evidence>
<evidence type="ECO:0000256" key="4">
    <source>
        <dbReference type="ARBA" id="ARBA00012745"/>
    </source>
</evidence>
<dbReference type="InterPro" id="IPR015870">
    <property type="entry name" value="UDP-acyl_N-AcGlcN_deAcase_N"/>
</dbReference>
<evidence type="ECO:0000256" key="9">
    <source>
        <dbReference type="ARBA" id="ARBA00022833"/>
    </source>
</evidence>
<keyword evidence="13" id="KW-1185">Reference proteome</keyword>
<dbReference type="Proteomes" id="UP001379533">
    <property type="component" value="Chromosome"/>
</dbReference>
<keyword evidence="10" id="KW-0443">Lipid metabolism</keyword>
<comment type="catalytic activity">
    <reaction evidence="11">
        <text>a UDP-3-O-[(3R)-3-hydroxyacyl]-N-acetyl-alpha-D-glucosamine + H2O = a UDP-3-O-[(3R)-3-hydroxyacyl]-alpha-D-glucosamine + acetate</text>
        <dbReference type="Rhea" id="RHEA:67816"/>
        <dbReference type="ChEBI" id="CHEBI:15377"/>
        <dbReference type="ChEBI" id="CHEBI:30089"/>
        <dbReference type="ChEBI" id="CHEBI:137740"/>
        <dbReference type="ChEBI" id="CHEBI:173225"/>
        <dbReference type="EC" id="3.5.1.108"/>
    </reaction>
</comment>
<accession>A0ABZ2KDB1</accession>
<sequence length="264" mass="27737">MTSLLRGRGLFGGRPAAVTLRLESGPLRLDGVPLSEYAYVPSPRTTAIVAKQARQARKIGTVEHLLAAFGGLGVHQGVAIELEGDELPILDGAAAQWCAALAELGAARSAPPCRIARAGEVRVGTSIYAFAPGPAPEVAVTLDYPQAHLELRAEWRGDPDEFARRIAPARTFALAGEIAALADSGMMAHVDPESVVVVDEHSVHSAGIPAAPDEPARHKLLDLVGDLVLHGGPHEGRIEAFRPGHAATHEAMARARAMGIVVDR</sequence>
<dbReference type="InterPro" id="IPR004463">
    <property type="entry name" value="UDP-acyl_GlcNac_deAcase"/>
</dbReference>
<dbReference type="Gene3D" id="3.30.230.20">
    <property type="entry name" value="lpxc deacetylase, domain 1"/>
    <property type="match status" value="1"/>
</dbReference>
<protein>
    <recommendedName>
        <fullName evidence="4">UDP-3-O-acyl-N-acetylglucosamine deacetylase</fullName>
        <ecNumber evidence="4">3.5.1.108</ecNumber>
    </recommendedName>
</protein>
<name>A0ABZ2KDB1_9BACT</name>
<dbReference type="EMBL" id="CP089982">
    <property type="protein sequence ID" value="WXA96596.1"/>
    <property type="molecule type" value="Genomic_DNA"/>
</dbReference>
<evidence type="ECO:0000313" key="13">
    <source>
        <dbReference type="Proteomes" id="UP001379533"/>
    </source>
</evidence>
<keyword evidence="6" id="KW-0441">Lipid A biosynthesis</keyword>
<keyword evidence="9" id="KW-0862">Zinc</keyword>
<evidence type="ECO:0000313" key="12">
    <source>
        <dbReference type="EMBL" id="WXA96596.1"/>
    </source>
</evidence>
<proteinExistence type="predicted"/>
<dbReference type="SUPFAM" id="SSF54211">
    <property type="entry name" value="Ribosomal protein S5 domain 2-like"/>
    <property type="match status" value="2"/>
</dbReference>
<evidence type="ECO:0000256" key="7">
    <source>
        <dbReference type="ARBA" id="ARBA00022723"/>
    </source>
</evidence>
<evidence type="ECO:0000256" key="1">
    <source>
        <dbReference type="ARBA" id="ARBA00001947"/>
    </source>
</evidence>
<dbReference type="PANTHER" id="PTHR33694:SF1">
    <property type="entry name" value="UDP-3-O-ACYL-N-ACETYLGLUCOSAMINE DEACETYLASE 1, MITOCHONDRIAL-RELATED"/>
    <property type="match status" value="1"/>
</dbReference>
<gene>
    <name evidence="12" type="ORF">LZC95_07070</name>
</gene>